<protein>
    <recommendedName>
        <fullName evidence="3">Nucleotidyltransferase family protein</fullName>
    </recommendedName>
</protein>
<accession>A0A1G4G880</accession>
<dbReference type="AlphaFoldDB" id="A0A1G4G880"/>
<dbReference type="EMBL" id="LT608328">
    <property type="protein sequence ID" value="SCM58616.1"/>
    <property type="molecule type" value="Genomic_DNA"/>
</dbReference>
<gene>
    <name evidence="1" type="ORF">ING2E5A_1886</name>
</gene>
<dbReference type="RefSeq" id="WP_071137139.1">
    <property type="nucleotide sequence ID" value="NZ_DUQN01000005.1"/>
</dbReference>
<organism evidence="1 2">
    <name type="scientific">Petrimonas mucosa</name>
    <dbReference type="NCBI Taxonomy" id="1642646"/>
    <lineage>
        <taxon>Bacteria</taxon>
        <taxon>Pseudomonadati</taxon>
        <taxon>Bacteroidota</taxon>
        <taxon>Bacteroidia</taxon>
        <taxon>Bacteroidales</taxon>
        <taxon>Dysgonomonadaceae</taxon>
        <taxon>Petrimonas</taxon>
    </lineage>
</organism>
<dbReference type="KEGG" id="pmuc:ING2E5A_1886"/>
<keyword evidence="2" id="KW-1185">Reference proteome</keyword>
<dbReference type="Proteomes" id="UP000178485">
    <property type="component" value="Chromosome i"/>
</dbReference>
<reference evidence="1 2" key="1">
    <citation type="submission" date="2016-08" db="EMBL/GenBank/DDBJ databases">
        <authorList>
            <person name="Seilhamer J.J."/>
        </authorList>
    </citation>
    <scope>NUCLEOTIDE SEQUENCE [LARGE SCALE GENOMIC DNA]</scope>
    <source>
        <strain evidence="1">ING2-E5A</strain>
    </source>
</reference>
<evidence type="ECO:0000313" key="2">
    <source>
        <dbReference type="Proteomes" id="UP000178485"/>
    </source>
</evidence>
<dbReference type="InterPro" id="IPR039498">
    <property type="entry name" value="NTP_transf_5"/>
</dbReference>
<name>A0A1G4G880_9BACT</name>
<evidence type="ECO:0008006" key="3">
    <source>
        <dbReference type="Google" id="ProtNLM"/>
    </source>
</evidence>
<evidence type="ECO:0000313" key="1">
    <source>
        <dbReference type="EMBL" id="SCM58616.1"/>
    </source>
</evidence>
<dbReference type="Pfam" id="PF14907">
    <property type="entry name" value="NTP_transf_5"/>
    <property type="match status" value="1"/>
</dbReference>
<proteinExistence type="predicted"/>
<sequence>MNEQALSLFLELLRSAIWNKPAVEELFQGAGSSVWEELFNLANSQGVIALLYDGIMTLPAACRPEKKLLYKLFLKTEAIERLNRKLNEELKHLAAAYDRMGCSFVLLKGQGNATLYPRPEHRSPGDIDLFLYRKEDYWRANEWARRKGYKMDAENIHHRSFDINGVHVENHKKISYFGIRRYDRLLESEIGEIIRNNRFVELEIDDLKVAVLPPEFNAFYIFYHLFHHFIHLGVGLRQFCDWVLFMHAYSERMEKAVIAELAREFDLSEAIALFASVAVKYLGARPEVFPFTVDPEGSWVDMVMDDILKGGNFGYTTFEKSSYRGKWDAKWHRFTYSAARTRRISAIAPHHINRLPVIKIVTNLKLLFNK</sequence>
<dbReference type="STRING" id="1642646.ING2E5A_1886"/>